<evidence type="ECO:0000256" key="1">
    <source>
        <dbReference type="ARBA" id="ARBA00001445"/>
    </source>
</evidence>
<evidence type="ECO:0000259" key="7">
    <source>
        <dbReference type="Pfam" id="PF17389"/>
    </source>
</evidence>
<evidence type="ECO:0000259" key="8">
    <source>
        <dbReference type="Pfam" id="PF17390"/>
    </source>
</evidence>
<dbReference type="Pfam" id="PF25788">
    <property type="entry name" value="Ig_Rha78A_N"/>
    <property type="match status" value="1"/>
</dbReference>
<dbReference type="OrthoDB" id="9815108at2"/>
<evidence type="ECO:0000256" key="2">
    <source>
        <dbReference type="ARBA" id="ARBA00012652"/>
    </source>
</evidence>
<organism evidence="9 10">
    <name type="scientific">Hyunsoonleella pacifica</name>
    <dbReference type="NCBI Taxonomy" id="1080224"/>
    <lineage>
        <taxon>Bacteria</taxon>
        <taxon>Pseudomonadati</taxon>
        <taxon>Bacteroidota</taxon>
        <taxon>Flavobacteriia</taxon>
        <taxon>Flavobacteriales</taxon>
        <taxon>Flavobacteriaceae</taxon>
    </lineage>
</organism>
<comment type="catalytic activity">
    <reaction evidence="1">
        <text>Hydrolysis of terminal non-reducing alpha-L-rhamnose residues in alpha-L-rhamnosides.</text>
        <dbReference type="EC" id="3.2.1.40"/>
    </reaction>
</comment>
<evidence type="ECO:0000256" key="3">
    <source>
        <dbReference type="ARBA" id="ARBA00022801"/>
    </source>
</evidence>
<dbReference type="InterPro" id="IPR013783">
    <property type="entry name" value="Ig-like_fold"/>
</dbReference>
<sequence>MFIITSNRLATVILAILFLVSCSSVQNTIPPHELVVSEQFKNPIGFYDATPSFSWKLPQDKNIKKQTAYSIVVASKPELLPNNADLWESEKVESEQTLFVKYKGKKLSSRQKVYWQLKFWDQDKKASAWSEVANFELGLLHNSDWQAKWISLPKVDKAKSPKTNKTSYKVQYLRNEFTLDSKIESARLYITAKGLFEAEINGKKVGDDVMAPGWTPYNKRIETLTYDVTDHLQDGSNAIGIALAEGWYAGRLMLRGYPKVSPKVMCQLEVKYTNGDVKTFITDESWKATQEGPIVYAGIYDGEQYDERKEQKSWSLTSFDPTNWQKVVAEDRDTQISLTPKRHNTVKSVEELTPIAITQIDKGVVIFDMGQNMVGVPRIKVPMKKDGTLKIRFAEMLQQDGRMYTKNYRGAVSTDYYTAKEDGKIEYQPTFTFHGFRYVELSGFDANATLDKSWVTGVVQHSNYNLNVEFNSSHEKLNQLQSNIIWGLRGNTLDIPTDCPQRDERAGWTGDAQVIAPTSFFLGDVHSFWMSWLQSVRDDQDEDGAVPVMVPSLGGKLKAGAGWSDVITIVPWETYQRTGDVGVLEENYASMKKWVGFYQSNAKDHIVKMFTHGDWLQPYSTHKRDERFGITSNKLIITAHYAHSVNLTAQAARVLGFESEAKEYELLFHAIRDVFQDSFFDTQGRIIEGPETQTAYLLALAFDLLDDELAQKAVPHLLEQIKLTDNHLRTGFIGTPLLPLVLDKIGETDLMYEILFKETYPSWFYSINQGATTMWERWNSYTHKDGFNKGGMNSFNHYAYGAIGRWMYERIAGIKPVKVGYKEIEIAPIPGGPLTSASATYNSPYGKVSSSWKIVNKQFNLDIIVPPNTTAQVFVPGNAQETIKVNGVEFESNSDIKLLSKTNKAFVFQVNPGIYSFETNY</sequence>
<dbReference type="PIRSF" id="PIRSF010631">
    <property type="entry name" value="A-rhamnsds"/>
    <property type="match status" value="1"/>
</dbReference>
<dbReference type="Pfam" id="PF08531">
    <property type="entry name" value="Bac_rhamnosid_N"/>
    <property type="match status" value="1"/>
</dbReference>
<keyword evidence="3" id="KW-0378">Hydrolase</keyword>
<keyword evidence="4" id="KW-0732">Signal</keyword>
<dbReference type="InterPro" id="IPR035398">
    <property type="entry name" value="Bac_rhamnosid_C"/>
</dbReference>
<feature type="signal peptide" evidence="4">
    <location>
        <begin position="1"/>
        <end position="27"/>
    </location>
</feature>
<dbReference type="GO" id="GO:0030596">
    <property type="term" value="F:alpha-L-rhamnosidase activity"/>
    <property type="evidence" value="ECO:0007669"/>
    <property type="project" value="UniProtKB-EC"/>
</dbReference>
<name>A0A4Q9FRR3_9FLAO</name>
<dbReference type="EC" id="3.2.1.40" evidence="2"/>
<feature type="domain" description="Bacterial alpha-L-rhamnosidase N-terminal" evidence="6">
    <location>
        <begin position="182"/>
        <end position="348"/>
    </location>
</feature>
<dbReference type="Pfam" id="PF17389">
    <property type="entry name" value="Bac_rhamnosid6H"/>
    <property type="match status" value="1"/>
</dbReference>
<proteinExistence type="predicted"/>
<dbReference type="InterPro" id="IPR008928">
    <property type="entry name" value="6-hairpin_glycosidase_sf"/>
</dbReference>
<accession>A0A4Q9FRR3</accession>
<dbReference type="PANTHER" id="PTHR33307">
    <property type="entry name" value="ALPHA-RHAMNOSIDASE (EUROFUNG)"/>
    <property type="match status" value="1"/>
</dbReference>
<dbReference type="PANTHER" id="PTHR33307:SF6">
    <property type="entry name" value="ALPHA-RHAMNOSIDASE (EUROFUNG)-RELATED"/>
    <property type="match status" value="1"/>
</dbReference>
<protein>
    <recommendedName>
        <fullName evidence="2">alpha-L-rhamnosidase</fullName>
        <ecNumber evidence="2">3.2.1.40</ecNumber>
    </recommendedName>
</protein>
<feature type="domain" description="Alpha-L-rhamnosidase C-terminal" evidence="8">
    <location>
        <begin position="813"/>
        <end position="885"/>
    </location>
</feature>
<reference evidence="9 10" key="1">
    <citation type="journal article" date="2015" name="Int. J. Syst. Evol. Microbiol.">
        <title>Hyunsoonleella pacifica sp. nov., isolated from seawater of South Pacific Gyre.</title>
        <authorList>
            <person name="Gao X."/>
            <person name="Zhang Z."/>
            <person name="Dai X."/>
            <person name="Zhang X.H."/>
        </authorList>
    </citation>
    <scope>NUCLEOTIDE SEQUENCE [LARGE SCALE GENOMIC DNA]</scope>
    <source>
        <strain evidence="9 10">SW033</strain>
    </source>
</reference>
<feature type="chain" id="PRO_5020318875" description="alpha-L-rhamnosidase" evidence="4">
    <location>
        <begin position="28"/>
        <end position="921"/>
    </location>
</feature>
<dbReference type="Gene3D" id="2.60.420.10">
    <property type="entry name" value="Maltose phosphorylase, domain 3"/>
    <property type="match status" value="1"/>
</dbReference>
<evidence type="ECO:0000259" key="6">
    <source>
        <dbReference type="Pfam" id="PF08531"/>
    </source>
</evidence>
<evidence type="ECO:0000313" key="10">
    <source>
        <dbReference type="Proteomes" id="UP000292372"/>
    </source>
</evidence>
<dbReference type="Pfam" id="PF05592">
    <property type="entry name" value="Bac_rhamnosid"/>
    <property type="match status" value="1"/>
</dbReference>
<evidence type="ECO:0000256" key="4">
    <source>
        <dbReference type="SAM" id="SignalP"/>
    </source>
</evidence>
<dbReference type="InterPro" id="IPR035396">
    <property type="entry name" value="Bac_rhamnosid6H"/>
</dbReference>
<dbReference type="InterPro" id="IPR013737">
    <property type="entry name" value="Bac_rhamnosid_N"/>
</dbReference>
<dbReference type="EMBL" id="SIRS01000001">
    <property type="protein sequence ID" value="TBN18724.1"/>
    <property type="molecule type" value="Genomic_DNA"/>
</dbReference>
<evidence type="ECO:0000313" key="9">
    <source>
        <dbReference type="EMBL" id="TBN18724.1"/>
    </source>
</evidence>
<gene>
    <name evidence="9" type="ORF">EYD46_01265</name>
</gene>
<dbReference type="InterPro" id="IPR016007">
    <property type="entry name" value="Alpha_rhamnosid"/>
</dbReference>
<keyword evidence="10" id="KW-1185">Reference proteome</keyword>
<dbReference type="InterPro" id="IPR012341">
    <property type="entry name" value="6hp_glycosidase-like_sf"/>
</dbReference>
<dbReference type="SUPFAM" id="SSF48208">
    <property type="entry name" value="Six-hairpin glycosidases"/>
    <property type="match status" value="1"/>
</dbReference>
<feature type="domain" description="Alpha-L-rhamnosidase concanavalin-like" evidence="5">
    <location>
        <begin position="359"/>
        <end position="459"/>
    </location>
</feature>
<feature type="domain" description="Alpha-L-rhamnosidase six-hairpin glycosidase" evidence="7">
    <location>
        <begin position="469"/>
        <end position="811"/>
    </location>
</feature>
<dbReference type="Gene3D" id="1.50.10.10">
    <property type="match status" value="1"/>
</dbReference>
<dbReference type="Gene3D" id="2.60.40.10">
    <property type="entry name" value="Immunoglobulins"/>
    <property type="match status" value="1"/>
</dbReference>
<dbReference type="AlphaFoldDB" id="A0A4Q9FRR3"/>
<dbReference type="InterPro" id="IPR008902">
    <property type="entry name" value="Rhamnosid_concanavalin"/>
</dbReference>
<evidence type="ECO:0000259" key="5">
    <source>
        <dbReference type="Pfam" id="PF05592"/>
    </source>
</evidence>
<dbReference type="Proteomes" id="UP000292372">
    <property type="component" value="Unassembled WGS sequence"/>
</dbReference>
<dbReference type="RefSeq" id="WP_130935242.1">
    <property type="nucleotide sequence ID" value="NZ_BMEE01000001.1"/>
</dbReference>
<dbReference type="Gene3D" id="2.60.120.260">
    <property type="entry name" value="Galactose-binding domain-like"/>
    <property type="match status" value="2"/>
</dbReference>
<dbReference type="Pfam" id="PF17390">
    <property type="entry name" value="Bac_rhamnosid_C"/>
    <property type="match status" value="1"/>
</dbReference>
<comment type="caution">
    <text evidence="9">The sequence shown here is derived from an EMBL/GenBank/DDBJ whole genome shotgun (WGS) entry which is preliminary data.</text>
</comment>
<dbReference type="GO" id="GO:0005975">
    <property type="term" value="P:carbohydrate metabolic process"/>
    <property type="evidence" value="ECO:0007669"/>
    <property type="project" value="InterPro"/>
</dbReference>